<dbReference type="InterPro" id="IPR016167">
    <property type="entry name" value="FAD-bd_PCMH_sub1"/>
</dbReference>
<dbReference type="OrthoDB" id="4903at2"/>
<dbReference type="EnsemblBacteria" id="ACZ18670">
    <property type="protein sequence ID" value="ACZ18670"/>
    <property type="gene ID" value="Taci_0433"/>
</dbReference>
<dbReference type="InterPro" id="IPR002888">
    <property type="entry name" value="2Fe-2S-bd"/>
</dbReference>
<dbReference type="InterPro" id="IPR036318">
    <property type="entry name" value="FAD-bd_PCMH-like_sf"/>
</dbReference>
<dbReference type="Gene3D" id="3.30.390.50">
    <property type="entry name" value="CO dehydrogenase flavoprotein, C-terminal domain"/>
    <property type="match status" value="1"/>
</dbReference>
<dbReference type="Proteomes" id="UP000002030">
    <property type="component" value="Chromosome"/>
</dbReference>
<dbReference type="Pfam" id="PF03450">
    <property type="entry name" value="CO_deh_flav_C"/>
    <property type="match status" value="1"/>
</dbReference>
<dbReference type="KEGG" id="tai:Taci_0433"/>
<dbReference type="GO" id="GO:0005506">
    <property type="term" value="F:iron ion binding"/>
    <property type="evidence" value="ECO:0007669"/>
    <property type="project" value="InterPro"/>
</dbReference>
<dbReference type="InterPro" id="IPR036683">
    <property type="entry name" value="CO_DH_flav_C_dom_sf"/>
</dbReference>
<dbReference type="STRING" id="525903.Taci_0433"/>
<organism evidence="8 9">
    <name type="scientific">Thermanaerovibrio acidaminovorans (strain ATCC 49978 / DSM 6589 / Su883)</name>
    <name type="common">Selenomonas acidaminovorans</name>
    <dbReference type="NCBI Taxonomy" id="525903"/>
    <lineage>
        <taxon>Bacteria</taxon>
        <taxon>Thermotogati</taxon>
        <taxon>Synergistota</taxon>
        <taxon>Synergistia</taxon>
        <taxon>Synergistales</taxon>
        <taxon>Synergistaceae</taxon>
        <taxon>Thermanaerovibrio</taxon>
    </lineage>
</organism>
<dbReference type="SUPFAM" id="SSF47741">
    <property type="entry name" value="CO dehydrogenase ISP C-domain like"/>
    <property type="match status" value="1"/>
</dbReference>
<keyword evidence="1" id="KW-0285">Flavoprotein</keyword>
<dbReference type="SUPFAM" id="SSF54292">
    <property type="entry name" value="2Fe-2S ferredoxin-like"/>
    <property type="match status" value="1"/>
</dbReference>
<evidence type="ECO:0000259" key="7">
    <source>
        <dbReference type="PROSITE" id="PS51387"/>
    </source>
</evidence>
<keyword evidence="4" id="KW-0560">Oxidoreductase</keyword>
<dbReference type="Pfam" id="PF00111">
    <property type="entry name" value="Fer2"/>
    <property type="match status" value="1"/>
</dbReference>
<dbReference type="AlphaFoldDB" id="D1B8R7"/>
<dbReference type="SMART" id="SM01092">
    <property type="entry name" value="CO_deh_flav_C"/>
    <property type="match status" value="1"/>
</dbReference>
<keyword evidence="5" id="KW-0408">Iron</keyword>
<dbReference type="InterPro" id="IPR016166">
    <property type="entry name" value="FAD-bd_PCMH"/>
</dbReference>
<dbReference type="InterPro" id="IPR036884">
    <property type="entry name" value="2Fe-2S-bd_dom_sf"/>
</dbReference>
<dbReference type="InterPro" id="IPR016208">
    <property type="entry name" value="Ald_Oxase/xanthine_DH-like"/>
</dbReference>
<gene>
    <name evidence="8" type="ordered locus">Taci_0433</name>
</gene>
<dbReference type="Gene3D" id="3.10.20.30">
    <property type="match status" value="1"/>
</dbReference>
<evidence type="ECO:0000256" key="3">
    <source>
        <dbReference type="ARBA" id="ARBA00022827"/>
    </source>
</evidence>
<dbReference type="PROSITE" id="PS00197">
    <property type="entry name" value="2FE2S_FER_1"/>
    <property type="match status" value="1"/>
</dbReference>
<feature type="domain" description="FAD-binding PCMH-type" evidence="7">
    <location>
        <begin position="172"/>
        <end position="347"/>
    </location>
</feature>
<dbReference type="SUPFAM" id="SSF55447">
    <property type="entry name" value="CO dehydrogenase flavoprotein C-terminal domain-like"/>
    <property type="match status" value="1"/>
</dbReference>
<dbReference type="eggNOG" id="COG4630">
    <property type="taxonomic scope" value="Bacteria"/>
</dbReference>
<dbReference type="InterPro" id="IPR036010">
    <property type="entry name" value="2Fe-2S_ferredoxin-like_sf"/>
</dbReference>
<name>D1B8R7_THEAS</name>
<dbReference type="GO" id="GO:0051537">
    <property type="term" value="F:2 iron, 2 sulfur cluster binding"/>
    <property type="evidence" value="ECO:0007669"/>
    <property type="project" value="InterPro"/>
</dbReference>
<dbReference type="GO" id="GO:0071949">
    <property type="term" value="F:FAD binding"/>
    <property type="evidence" value="ECO:0007669"/>
    <property type="project" value="InterPro"/>
</dbReference>
<accession>D1B8R7</accession>
<evidence type="ECO:0000256" key="4">
    <source>
        <dbReference type="ARBA" id="ARBA00023002"/>
    </source>
</evidence>
<evidence type="ECO:0000256" key="1">
    <source>
        <dbReference type="ARBA" id="ARBA00022630"/>
    </source>
</evidence>
<evidence type="ECO:0000259" key="6">
    <source>
        <dbReference type="PROSITE" id="PS51085"/>
    </source>
</evidence>
<dbReference type="PROSITE" id="PS51387">
    <property type="entry name" value="FAD_PCMH"/>
    <property type="match status" value="1"/>
</dbReference>
<dbReference type="InterPro" id="IPR006058">
    <property type="entry name" value="2Fe2S_fd_BS"/>
</dbReference>
<dbReference type="Pfam" id="PF01799">
    <property type="entry name" value="Fer2_2"/>
    <property type="match status" value="1"/>
</dbReference>
<dbReference type="GO" id="GO:0016491">
    <property type="term" value="F:oxidoreductase activity"/>
    <property type="evidence" value="ECO:0007669"/>
    <property type="project" value="UniProtKB-KW"/>
</dbReference>
<dbReference type="EMBL" id="CP001818">
    <property type="protein sequence ID" value="ACZ18670.1"/>
    <property type="molecule type" value="Genomic_DNA"/>
</dbReference>
<dbReference type="InterPro" id="IPR005107">
    <property type="entry name" value="CO_DH_flav_C"/>
</dbReference>
<dbReference type="PANTHER" id="PTHR45444:SF3">
    <property type="entry name" value="XANTHINE DEHYDROGENASE"/>
    <property type="match status" value="1"/>
</dbReference>
<keyword evidence="2" id="KW-0479">Metal-binding</keyword>
<dbReference type="InterPro" id="IPR016169">
    <property type="entry name" value="FAD-bd_PCMH_sub2"/>
</dbReference>
<dbReference type="InterPro" id="IPR001041">
    <property type="entry name" value="2Fe-2S_ferredoxin-type"/>
</dbReference>
<proteinExistence type="predicted"/>
<dbReference type="HOGENOM" id="CLU_001681_9_0_0"/>
<keyword evidence="3" id="KW-0274">FAD</keyword>
<reference evidence="8 9" key="1">
    <citation type="journal article" date="2009" name="Stand. Genomic Sci.">
        <title>Complete genome sequence of Thermanaerovibrio acidaminovorans type strain (Su883).</title>
        <authorList>
            <person name="Chovatia M."/>
            <person name="Sikorski J."/>
            <person name="Schroder M."/>
            <person name="Lapidus A."/>
            <person name="Nolan M."/>
            <person name="Tice H."/>
            <person name="Glavina Del Rio T."/>
            <person name="Copeland A."/>
            <person name="Cheng J.F."/>
            <person name="Lucas S."/>
            <person name="Chen F."/>
            <person name="Bruce D."/>
            <person name="Goodwin L."/>
            <person name="Pitluck S."/>
            <person name="Ivanova N."/>
            <person name="Mavromatis K."/>
            <person name="Ovchinnikova G."/>
            <person name="Pati A."/>
            <person name="Chen A."/>
            <person name="Palaniappan K."/>
            <person name="Land M."/>
            <person name="Hauser L."/>
            <person name="Chang Y.J."/>
            <person name="Jeffries C.D."/>
            <person name="Chain P."/>
            <person name="Saunders E."/>
            <person name="Detter J.C."/>
            <person name="Brettin T."/>
            <person name="Rohde M."/>
            <person name="Goker M."/>
            <person name="Spring S."/>
            <person name="Bristow J."/>
            <person name="Markowitz V."/>
            <person name="Hugenholtz P."/>
            <person name="Kyrpides N.C."/>
            <person name="Klenk H.P."/>
            <person name="Eisen J.A."/>
        </authorList>
    </citation>
    <scope>NUCLEOTIDE SEQUENCE [LARGE SCALE GENOMIC DNA]</scope>
    <source>
        <strain evidence="9">ATCC 49978 / DSM 6589 / Su883</strain>
    </source>
</reference>
<evidence type="ECO:0000256" key="5">
    <source>
        <dbReference type="ARBA" id="ARBA00023004"/>
    </source>
</evidence>
<evidence type="ECO:0000256" key="2">
    <source>
        <dbReference type="ARBA" id="ARBA00022723"/>
    </source>
</evidence>
<dbReference type="Gene3D" id="3.30.43.10">
    <property type="entry name" value="Uridine Diphospho-n-acetylenolpyruvylglucosamine Reductase, domain 2"/>
    <property type="match status" value="1"/>
</dbReference>
<dbReference type="Pfam" id="PF00941">
    <property type="entry name" value="FAD_binding_5"/>
    <property type="match status" value="1"/>
</dbReference>
<keyword evidence="9" id="KW-1185">Reference proteome</keyword>
<dbReference type="SUPFAM" id="SSF56176">
    <property type="entry name" value="FAD-binding/transporter-associated domain-like"/>
    <property type="match status" value="1"/>
</dbReference>
<evidence type="ECO:0000313" key="9">
    <source>
        <dbReference type="Proteomes" id="UP000002030"/>
    </source>
</evidence>
<dbReference type="InterPro" id="IPR002346">
    <property type="entry name" value="Mopterin_DH_FAD-bd"/>
</dbReference>
<evidence type="ECO:0000313" key="8">
    <source>
        <dbReference type="EMBL" id="ACZ18670.1"/>
    </source>
</evidence>
<dbReference type="InterPro" id="IPR012675">
    <property type="entry name" value="Beta-grasp_dom_sf"/>
</dbReference>
<dbReference type="PROSITE" id="PS51085">
    <property type="entry name" value="2FE2S_FER_2"/>
    <property type="match status" value="1"/>
</dbReference>
<dbReference type="RefSeq" id="WP_012869186.1">
    <property type="nucleotide sequence ID" value="NC_013522.1"/>
</dbReference>
<dbReference type="Gene3D" id="1.10.150.120">
    <property type="entry name" value="[2Fe-2S]-binding domain"/>
    <property type="match status" value="1"/>
</dbReference>
<sequence length="450" mass="49091">MRIQMTVNGKVMEADVHPLRPLLRVLREDLGLTGTKEGCGEGECGACSIMMDGLLVNACCVPAIQAAGSEIFTIEGLGDDANPDQLQVSFVDEGAVHCGFCTPGMIMASRALLEEVPEPTLDQVRVALSGNLCRCTGYEKIYRAVDKAVKLGYTKTFKPRTNRCDKREPQFSKEEEGRYFSPRSLSEALNVLAEHPDCRLLAGGTDILPDIKNGKGEPRKVLNLFGVPELHGVELEGDVIRIKACTTNGEIIRSSLCREHLPALVEASARSGAPAIQNRATVGGNLANASGAADLPVILLALDARVRLASAKGTRTMTLKEFMPSYRKNACEAGEILESIEIPVPARGSRQRYFKRGSRKALTLSRVSLAMYLEEEDGVVKTFRMAAGSMSPLPMRLHKTEEAVIGKPLSQVVELASKAAYDEVNPRKSPSYRKRITSNLVRRFFEELQA</sequence>
<protein>
    <submittedName>
        <fullName evidence="8">Molybdopterin dehydrogenase FAD-binding protein</fullName>
    </submittedName>
</protein>
<dbReference type="Gene3D" id="3.30.465.10">
    <property type="match status" value="1"/>
</dbReference>
<feature type="domain" description="2Fe-2S ferredoxin-type" evidence="6">
    <location>
        <begin position="1"/>
        <end position="77"/>
    </location>
</feature>
<dbReference type="PANTHER" id="PTHR45444">
    <property type="entry name" value="XANTHINE DEHYDROGENASE"/>
    <property type="match status" value="1"/>
</dbReference>